<reference evidence="8" key="3">
    <citation type="submission" date="2014-09" db="EMBL/GenBank/DDBJ databases">
        <authorList>
            <person name="Magalhaes I.L.F."/>
            <person name="Oliveira U."/>
            <person name="Santos F.R."/>
            <person name="Vidigal T.H.D.A."/>
            <person name="Brescovit A.D."/>
            <person name="Santos A.J."/>
        </authorList>
    </citation>
    <scope>NUCLEOTIDE SEQUENCE</scope>
</reference>
<accession>A0A0A9Z075</accession>
<evidence type="ECO:0000259" key="6">
    <source>
        <dbReference type="Pfam" id="PF03151"/>
    </source>
</evidence>
<evidence type="ECO:0000256" key="1">
    <source>
        <dbReference type="ARBA" id="ARBA00004141"/>
    </source>
</evidence>
<feature type="transmembrane region" description="Helical" evidence="5">
    <location>
        <begin position="294"/>
        <end position="313"/>
    </location>
</feature>
<keyword evidence="4 5" id="KW-0472">Membrane</keyword>
<feature type="transmembrane region" description="Helical" evidence="5">
    <location>
        <begin position="89"/>
        <end position="118"/>
    </location>
</feature>
<proteinExistence type="predicted"/>
<dbReference type="GO" id="GO:0016020">
    <property type="term" value="C:membrane"/>
    <property type="evidence" value="ECO:0007669"/>
    <property type="project" value="UniProtKB-SubCell"/>
</dbReference>
<dbReference type="InterPro" id="IPR037185">
    <property type="entry name" value="EmrE-like"/>
</dbReference>
<dbReference type="InterPro" id="IPR004853">
    <property type="entry name" value="Sugar_P_trans_dom"/>
</dbReference>
<dbReference type="EMBL" id="GBRD01004034">
    <property type="protein sequence ID" value="JAG61787.1"/>
    <property type="molecule type" value="Transcribed_RNA"/>
</dbReference>
<dbReference type="SUPFAM" id="SSF103481">
    <property type="entry name" value="Multidrug resistance efflux transporter EmrE"/>
    <property type="match status" value="1"/>
</dbReference>
<feature type="transmembrane region" description="Helical" evidence="5">
    <location>
        <begin position="205"/>
        <end position="225"/>
    </location>
</feature>
<gene>
    <name evidence="7" type="primary">Gfr</name>
    <name evidence="7" type="ORF">CM83_59209</name>
    <name evidence="9" type="ORF">g.73875</name>
</gene>
<dbReference type="PANTHER" id="PTHR11132">
    <property type="entry name" value="SOLUTE CARRIER FAMILY 35"/>
    <property type="match status" value="1"/>
</dbReference>
<evidence type="ECO:0000313" key="8">
    <source>
        <dbReference type="EMBL" id="JAG61787.1"/>
    </source>
</evidence>
<evidence type="ECO:0000256" key="3">
    <source>
        <dbReference type="ARBA" id="ARBA00022989"/>
    </source>
</evidence>
<evidence type="ECO:0000313" key="9">
    <source>
        <dbReference type="EMBL" id="JAQ11552.1"/>
    </source>
</evidence>
<reference evidence="7" key="2">
    <citation type="submission" date="2014-07" db="EMBL/GenBank/DDBJ databases">
        <authorList>
            <person name="Hull J."/>
        </authorList>
    </citation>
    <scope>NUCLEOTIDE SEQUENCE</scope>
</reference>
<dbReference type="EMBL" id="GBHO01006851">
    <property type="protein sequence ID" value="JAG36753.1"/>
    <property type="molecule type" value="Transcribed_RNA"/>
</dbReference>
<dbReference type="Pfam" id="PF03151">
    <property type="entry name" value="TPT"/>
    <property type="match status" value="1"/>
</dbReference>
<organism evidence="7">
    <name type="scientific">Lygus hesperus</name>
    <name type="common">Western plant bug</name>
    <dbReference type="NCBI Taxonomy" id="30085"/>
    <lineage>
        <taxon>Eukaryota</taxon>
        <taxon>Metazoa</taxon>
        <taxon>Ecdysozoa</taxon>
        <taxon>Arthropoda</taxon>
        <taxon>Hexapoda</taxon>
        <taxon>Insecta</taxon>
        <taxon>Pterygota</taxon>
        <taxon>Neoptera</taxon>
        <taxon>Paraneoptera</taxon>
        <taxon>Hemiptera</taxon>
        <taxon>Heteroptera</taxon>
        <taxon>Panheteroptera</taxon>
        <taxon>Cimicomorpha</taxon>
        <taxon>Miridae</taxon>
        <taxon>Mirini</taxon>
        <taxon>Lygus</taxon>
    </lineage>
</organism>
<name>A0A0A9Z075_LYGHE</name>
<reference evidence="7" key="1">
    <citation type="journal article" date="2014" name="PLoS ONE">
        <title>Transcriptome-Based Identification of ABC Transporters in the Western Tarnished Plant Bug Lygus hesperus.</title>
        <authorList>
            <person name="Hull J.J."/>
            <person name="Chaney K."/>
            <person name="Geib S.M."/>
            <person name="Fabrick J.A."/>
            <person name="Brent C.S."/>
            <person name="Walsh D."/>
            <person name="Lavine L.C."/>
        </authorList>
    </citation>
    <scope>NUCLEOTIDE SEQUENCE</scope>
</reference>
<evidence type="ECO:0000256" key="5">
    <source>
        <dbReference type="SAM" id="Phobius"/>
    </source>
</evidence>
<evidence type="ECO:0000256" key="2">
    <source>
        <dbReference type="ARBA" id="ARBA00022692"/>
    </source>
</evidence>
<feature type="transmembrane region" description="Helical" evidence="5">
    <location>
        <begin position="138"/>
        <end position="156"/>
    </location>
</feature>
<feature type="transmembrane region" description="Helical" evidence="5">
    <location>
        <begin position="163"/>
        <end position="185"/>
    </location>
</feature>
<keyword evidence="3 5" id="KW-1133">Transmembrane helix</keyword>
<feature type="transmembrane region" description="Helical" evidence="5">
    <location>
        <begin position="50"/>
        <end position="68"/>
    </location>
</feature>
<dbReference type="AlphaFoldDB" id="A0A0A9Z075"/>
<comment type="subcellular location">
    <subcellularLocation>
        <location evidence="1">Membrane</location>
        <topology evidence="1">Multi-pass membrane protein</topology>
    </subcellularLocation>
</comment>
<sequence>MQASTLLFFQYVHVGCVVALYWVVSIITVFLNKTLLSSETVDLPTPFFIVWYQCFISALICLLFKFLSRFCPGIKFPEGSPMSSSSLARVLPVSILFTSMIVFNNLCLKYAGVAFYFIGRSLTTVFNVCLTHFLLNEFVSQHVITCCVVIVFGFLVGVDQETVLGTFSLVSTLSGLMGSFSLAMYSIQTKRVLPALNHQIWLLSYYNNVYACLLLLPIVIFSGEFTVLMEYPQLWDGYFWSLMTLSGVCGFSIGYVTSLQIKVTSPLTHNISGTAKACAQTILGSFYYHETKTVLWWISNIIILAGSAAYTTVRQQEMKEKFERGIPR</sequence>
<evidence type="ECO:0000256" key="4">
    <source>
        <dbReference type="ARBA" id="ARBA00023136"/>
    </source>
</evidence>
<feature type="domain" description="Sugar phosphate transporter" evidence="6">
    <location>
        <begin position="13"/>
        <end position="310"/>
    </location>
</feature>
<feature type="transmembrane region" description="Helical" evidence="5">
    <location>
        <begin position="237"/>
        <end position="257"/>
    </location>
</feature>
<dbReference type="EMBL" id="GDHC01007077">
    <property type="protein sequence ID" value="JAQ11552.1"/>
    <property type="molecule type" value="Transcribed_RNA"/>
</dbReference>
<dbReference type="InterPro" id="IPR050186">
    <property type="entry name" value="TPT_transporter"/>
</dbReference>
<reference evidence="9" key="4">
    <citation type="journal article" date="2016" name="Gigascience">
        <title>De novo construction of an expanded transcriptome assembly for the western tarnished plant bug, Lygus hesperus.</title>
        <authorList>
            <person name="Tassone E.E."/>
            <person name="Geib S.M."/>
            <person name="Hall B."/>
            <person name="Fabrick J.A."/>
            <person name="Brent C.S."/>
            <person name="Hull J.J."/>
        </authorList>
    </citation>
    <scope>NUCLEOTIDE SEQUENCE</scope>
</reference>
<evidence type="ECO:0000313" key="7">
    <source>
        <dbReference type="EMBL" id="JAG36753.1"/>
    </source>
</evidence>
<feature type="transmembrane region" description="Helical" evidence="5">
    <location>
        <begin position="7"/>
        <end position="30"/>
    </location>
</feature>
<protein>
    <submittedName>
        <fullName evidence="7">Putative GDP-fucose transporter</fullName>
    </submittedName>
</protein>
<keyword evidence="2 5" id="KW-0812">Transmembrane</keyword>